<evidence type="ECO:0000256" key="2">
    <source>
        <dbReference type="ARBA" id="ARBA00022553"/>
    </source>
</evidence>
<dbReference type="AlphaFoldDB" id="A0A3P9I8N3"/>
<dbReference type="Gene3D" id="6.10.250.3410">
    <property type="entry name" value="DBF zinc finger"/>
    <property type="match status" value="1"/>
</dbReference>
<organism evidence="15 16">
    <name type="scientific">Oryzias latipes</name>
    <name type="common">Japanese rice fish</name>
    <name type="synonym">Japanese killifish</name>
    <dbReference type="NCBI Taxonomy" id="8090"/>
    <lineage>
        <taxon>Eukaryota</taxon>
        <taxon>Metazoa</taxon>
        <taxon>Chordata</taxon>
        <taxon>Craniata</taxon>
        <taxon>Vertebrata</taxon>
        <taxon>Euteleostomi</taxon>
        <taxon>Actinopterygii</taxon>
        <taxon>Neopterygii</taxon>
        <taxon>Teleostei</taxon>
        <taxon>Neoteleostei</taxon>
        <taxon>Acanthomorphata</taxon>
        <taxon>Ovalentaria</taxon>
        <taxon>Atherinomorphae</taxon>
        <taxon>Beloniformes</taxon>
        <taxon>Adrianichthyidae</taxon>
        <taxon>Oryziinae</taxon>
        <taxon>Oryzias</taxon>
    </lineage>
</organism>
<comment type="subcellular location">
    <subcellularLocation>
        <location evidence="1">Nucleus</location>
    </subcellularLocation>
</comment>
<sequence>MKPKGSKKLPGSSWQEKCVNSGEKRSGSLTKQTASFHAQVSPFTGKVFYLDLPSNRAAETLEREIKDLGGTVEKFFSKEIKYLVSNKREAKYVNCFKSDSPVPSLDSGQSSLQPHSNPPNHVSHRNKRRSQGQADLFVPSRGKSLLDRVVKEQGKLQIDRILSNALEWGVKILYIDDLFAYIRKKKKVFSSQVLEDSAVKSCVNAETAAKHVFRKCKGGRISKPFIKVEDRSRHYRPIYLTMPKMPEINLKTLPPYSPFCPGEKDTPIPKPKTHRGVKASLSEEKVHGRKKNRDKKRGGFCECCMRKYNHLSAHLQGDCHKAFSKTDEYSVVDRLVSALQCDFLQFQTKVRRRKCSVSSVLVAPGLCGKPPLRQGGALPGSELRHAKDHRKDGEFYRLSSGEGFQFESASCSTSLFDATRNCHTYLDRPKRKGLTQKRTSCAQKAKQSPQMVSGVGPSAGEGLLSVASRPDVSDKGLHKDVNSSASYTHSTDKWGSVKFMTHGRQDLTKSVCEAAQEKGTGKELSGKEEENLSQSSSPFLKIKRKNRAYKRKRRKVETSVKHSELGELPDDSRLKLWKLFQSSDDPDVEFHGFEP</sequence>
<protein>
    <recommendedName>
        <fullName evidence="9">Protein DBF4 homolog A</fullName>
    </recommendedName>
</protein>
<dbReference type="Pfam" id="PF07535">
    <property type="entry name" value="zf-DBF"/>
    <property type="match status" value="1"/>
</dbReference>
<evidence type="ECO:0000313" key="16">
    <source>
        <dbReference type="Proteomes" id="UP000265200"/>
    </source>
</evidence>
<feature type="compositionally biased region" description="Basic and acidic residues" evidence="12">
    <location>
        <begin position="556"/>
        <end position="565"/>
    </location>
</feature>
<dbReference type="PROSITE" id="PS51265">
    <property type="entry name" value="ZF_DBF4"/>
    <property type="match status" value="1"/>
</dbReference>
<reference evidence="15 16" key="2">
    <citation type="submission" date="2017-04" db="EMBL/GenBank/DDBJ databases">
        <title>CpG methylation of centromeres and impact of large insertions on vertebrate speciation.</title>
        <authorList>
            <person name="Ichikawa K."/>
            <person name="Yoshimura J."/>
            <person name="Morishita S."/>
        </authorList>
    </citation>
    <scope>NUCLEOTIDE SEQUENCE</scope>
    <source>
        <strain evidence="15 16">HSOK</strain>
    </source>
</reference>
<evidence type="ECO:0000256" key="12">
    <source>
        <dbReference type="SAM" id="MobiDB-lite"/>
    </source>
</evidence>
<feature type="domain" description="BRCT" evidence="13">
    <location>
        <begin position="38"/>
        <end position="91"/>
    </location>
</feature>
<dbReference type="PANTHER" id="PTHR15375:SF22">
    <property type="entry name" value="PROTEIN DBF4 HOMOLOG A"/>
    <property type="match status" value="1"/>
</dbReference>
<evidence type="ECO:0000259" key="14">
    <source>
        <dbReference type="PROSITE" id="PS51265"/>
    </source>
</evidence>
<feature type="compositionally biased region" description="Basic residues" evidence="12">
    <location>
        <begin position="541"/>
        <end position="555"/>
    </location>
</feature>
<dbReference type="Gene3D" id="2.10.50.40">
    <property type="match status" value="1"/>
</dbReference>
<feature type="region of interest" description="Disordered" evidence="12">
    <location>
        <begin position="264"/>
        <end position="293"/>
    </location>
</feature>
<dbReference type="InterPro" id="IPR001357">
    <property type="entry name" value="BRCT_dom"/>
</dbReference>
<evidence type="ECO:0000256" key="1">
    <source>
        <dbReference type="ARBA" id="ARBA00004123"/>
    </source>
</evidence>
<dbReference type="Ensembl" id="ENSORLT00015024648.1">
    <property type="protein sequence ID" value="ENSORLP00015016401.1"/>
    <property type="gene ID" value="ENSORLG00015017379.1"/>
</dbReference>
<feature type="compositionally biased region" description="Polar residues" evidence="12">
    <location>
        <begin position="106"/>
        <end position="120"/>
    </location>
</feature>
<dbReference type="InterPro" id="IPR038545">
    <property type="entry name" value="Znf_DBF_sf"/>
</dbReference>
<proteinExistence type="predicted"/>
<comment type="subunit">
    <text evidence="10">Forms a complex with CDC7. Note that CDC7 forms distinct complex either with DBF4A or DBF4B. Such complexes are stable upon replication stress. Interacts with MEN1, MCM2, ORC2, ORC4 and ORC6. Interacts (via IBM motifs) with PSIP1 (via IBD domain); phosphorylation increases its affinity for PSIP1.</text>
</comment>
<dbReference type="FunFam" id="6.10.250.3410:FF:000001">
    <property type="entry name" value="Protein DBF4 homolog A"/>
    <property type="match status" value="1"/>
</dbReference>
<keyword evidence="4" id="KW-0677">Repeat</keyword>
<feature type="compositionally biased region" description="Polar residues" evidence="12">
    <location>
        <begin position="436"/>
        <end position="451"/>
    </location>
</feature>
<keyword evidence="6" id="KW-0862">Zinc</keyword>
<dbReference type="FunFam" id="2.10.50.40:FF:000001">
    <property type="entry name" value="Protein DBF4 homolog A"/>
    <property type="match status" value="1"/>
</dbReference>
<reference evidence="15" key="3">
    <citation type="submission" date="2025-05" db="UniProtKB">
        <authorList>
            <consortium name="Ensembl"/>
        </authorList>
    </citation>
    <scope>IDENTIFICATION</scope>
    <source>
        <strain evidence="15">HSOK</strain>
    </source>
</reference>
<evidence type="ECO:0000256" key="9">
    <source>
        <dbReference type="ARBA" id="ARBA00040397"/>
    </source>
</evidence>
<keyword evidence="3" id="KW-0479">Metal-binding</keyword>
<accession>A0A3P9I8N3</accession>
<feature type="compositionally biased region" description="Basic and acidic residues" evidence="12">
    <location>
        <begin position="516"/>
        <end position="530"/>
    </location>
</feature>
<dbReference type="InterPro" id="IPR051590">
    <property type="entry name" value="Replication_Regulatory_Kinase"/>
</dbReference>
<evidence type="ECO:0000256" key="11">
    <source>
        <dbReference type="PROSITE-ProRule" id="PRU00600"/>
    </source>
</evidence>
<dbReference type="Proteomes" id="UP000265200">
    <property type="component" value="Chromosome 16"/>
</dbReference>
<reference key="1">
    <citation type="journal article" date="2007" name="Nature">
        <title>The medaka draft genome and insights into vertebrate genome evolution.</title>
        <authorList>
            <person name="Kasahara M."/>
            <person name="Naruse K."/>
            <person name="Sasaki S."/>
            <person name="Nakatani Y."/>
            <person name="Qu W."/>
            <person name="Ahsan B."/>
            <person name="Yamada T."/>
            <person name="Nagayasu Y."/>
            <person name="Doi K."/>
            <person name="Kasai Y."/>
            <person name="Jindo T."/>
            <person name="Kobayashi D."/>
            <person name="Shimada A."/>
            <person name="Toyoda A."/>
            <person name="Kuroki Y."/>
            <person name="Fujiyama A."/>
            <person name="Sasaki T."/>
            <person name="Shimizu A."/>
            <person name="Asakawa S."/>
            <person name="Shimizu N."/>
            <person name="Hashimoto S."/>
            <person name="Yang J."/>
            <person name="Lee Y."/>
            <person name="Matsushima K."/>
            <person name="Sugano S."/>
            <person name="Sakaizumi M."/>
            <person name="Narita T."/>
            <person name="Ohishi K."/>
            <person name="Haga S."/>
            <person name="Ohta F."/>
            <person name="Nomoto H."/>
            <person name="Nogata K."/>
            <person name="Morishita T."/>
            <person name="Endo T."/>
            <person name="Shin-I T."/>
            <person name="Takeda H."/>
            <person name="Morishita S."/>
            <person name="Kohara Y."/>
        </authorList>
    </citation>
    <scope>NUCLEOTIDE SEQUENCE [LARGE SCALE GENOMIC DNA]</scope>
    <source>
        <strain>Hd-rR</strain>
    </source>
</reference>
<name>A0A3P9I8N3_ORYLA</name>
<evidence type="ECO:0000256" key="4">
    <source>
        <dbReference type="ARBA" id="ARBA00022737"/>
    </source>
</evidence>
<keyword evidence="5 11" id="KW-0863">Zinc-finger</keyword>
<feature type="domain" description="DBF4-type" evidence="14">
    <location>
        <begin position="294"/>
        <end position="342"/>
    </location>
</feature>
<evidence type="ECO:0000313" key="15">
    <source>
        <dbReference type="Ensembl" id="ENSORLP00015016401.1"/>
    </source>
</evidence>
<evidence type="ECO:0000256" key="6">
    <source>
        <dbReference type="ARBA" id="ARBA00022833"/>
    </source>
</evidence>
<dbReference type="GO" id="GO:0005634">
    <property type="term" value="C:nucleus"/>
    <property type="evidence" value="ECO:0007669"/>
    <property type="project" value="UniProtKB-SubCell"/>
</dbReference>
<keyword evidence="2" id="KW-0597">Phosphoprotein</keyword>
<feature type="region of interest" description="Disordered" evidence="12">
    <location>
        <begin position="470"/>
        <end position="489"/>
    </location>
</feature>
<dbReference type="GO" id="GO:0003676">
    <property type="term" value="F:nucleic acid binding"/>
    <property type="evidence" value="ECO:0007669"/>
    <property type="project" value="InterPro"/>
</dbReference>
<feature type="compositionally biased region" description="Basic and acidic residues" evidence="12">
    <location>
        <begin position="471"/>
        <end position="481"/>
    </location>
</feature>
<feature type="region of interest" description="Disordered" evidence="12">
    <location>
        <begin position="433"/>
        <end position="465"/>
    </location>
</feature>
<evidence type="ECO:0000256" key="3">
    <source>
        <dbReference type="ARBA" id="ARBA00022723"/>
    </source>
</evidence>
<dbReference type="PANTHER" id="PTHR15375">
    <property type="entry name" value="ACTIVATOR OF S-PHASE KINASE-RELATED"/>
    <property type="match status" value="1"/>
</dbReference>
<dbReference type="Ensembl" id="ENSORLT00015024572.1">
    <property type="protein sequence ID" value="ENSORLP00015032509.1"/>
    <property type="gene ID" value="ENSORLG00015017379.1"/>
</dbReference>
<keyword evidence="8" id="KW-0131">Cell cycle</keyword>
<dbReference type="PROSITE" id="PS50172">
    <property type="entry name" value="BRCT"/>
    <property type="match status" value="1"/>
</dbReference>
<dbReference type="GO" id="GO:0008270">
    <property type="term" value="F:zinc ion binding"/>
    <property type="evidence" value="ECO:0007669"/>
    <property type="project" value="UniProtKB-KW"/>
</dbReference>
<keyword evidence="7" id="KW-0539">Nucleus</keyword>
<dbReference type="SMART" id="SM00586">
    <property type="entry name" value="ZnF_DBF"/>
    <property type="match status" value="1"/>
</dbReference>
<evidence type="ECO:0000256" key="7">
    <source>
        <dbReference type="ARBA" id="ARBA00023242"/>
    </source>
</evidence>
<evidence type="ECO:0000256" key="8">
    <source>
        <dbReference type="ARBA" id="ARBA00023306"/>
    </source>
</evidence>
<feature type="region of interest" description="Disordered" evidence="12">
    <location>
        <begin position="1"/>
        <end position="33"/>
    </location>
</feature>
<feature type="region of interest" description="Disordered" evidence="12">
    <location>
        <begin position="516"/>
        <end position="565"/>
    </location>
</feature>
<dbReference type="InterPro" id="IPR006572">
    <property type="entry name" value="Znf_DBF"/>
</dbReference>
<evidence type="ECO:0000259" key="13">
    <source>
        <dbReference type="PROSITE" id="PS50172"/>
    </source>
</evidence>
<feature type="region of interest" description="Disordered" evidence="12">
    <location>
        <begin position="104"/>
        <end position="134"/>
    </location>
</feature>
<evidence type="ECO:0000256" key="10">
    <source>
        <dbReference type="ARBA" id="ARBA00061819"/>
    </source>
</evidence>
<evidence type="ECO:0000256" key="5">
    <source>
        <dbReference type="ARBA" id="ARBA00022771"/>
    </source>
</evidence>